<feature type="chain" id="PRO_5035284059" evidence="7">
    <location>
        <begin position="25"/>
        <end position="557"/>
    </location>
</feature>
<dbReference type="InterPro" id="IPR023828">
    <property type="entry name" value="Peptidase_S8_Ser-AS"/>
</dbReference>
<dbReference type="GO" id="GO:0004252">
    <property type="term" value="F:serine-type endopeptidase activity"/>
    <property type="evidence" value="ECO:0007669"/>
    <property type="project" value="UniProtKB-UniRule"/>
</dbReference>
<feature type="active site" description="Charge relay system" evidence="5">
    <location>
        <position position="479"/>
    </location>
</feature>
<dbReference type="PIRSF" id="PIRSF037892">
    <property type="entry name" value="Subtilisin_rel_SRU_0565"/>
    <property type="match status" value="1"/>
</dbReference>
<feature type="domain" description="Peptidase S8/S53" evidence="8">
    <location>
        <begin position="79"/>
        <end position="512"/>
    </location>
</feature>
<dbReference type="InterPro" id="IPR000209">
    <property type="entry name" value="Peptidase_S8/S53_dom"/>
</dbReference>
<dbReference type="InterPro" id="IPR015500">
    <property type="entry name" value="Peptidase_S8_subtilisin-rel"/>
</dbReference>
<sequence length="557" mass="62455">MQIIKFIAFSILALSLVACGSTSAIVSTPIENIDTLPLKVQDLSENELKSWWHKDLTRDTVPGMSIERTYNEIIKKRKGQTVIVGVIDSGVDIEHEDLKNVIWVNRDEIPNNGIDDDGNGYIDDINGWNFLGDIVGEQMEYVRIMLRLAPKYEEKPESAISTADRLEYSLYKKAKAEYLKEKQEALNIKLQYESMIEVIKPAHEKVAQKLQKENYTAEELRSLNNDSSFQREVYVLEQMFQFEDNIPKIIDELESGIKYYGNRLDSHFNINKNFRETLGDNPYDISDVPHGNNQISGPDPKKEDAEHGTHVAGIIAAQRNNGIGMNGVAQNVEIMVLRAVPDGDEYDKDIALAIRYAVDNGAKVINTSFGKFYSPNPEWVYDAIKYAAENDVLIVNASGNDGFDLDDDEIQVYPNDQTTNFDEFSDTFLSVGALNTSYGSDMIASFSNFGKNQVDVFAPGVQIWSTTPNNEYEYQMGTSMASPAVAGVAAMLRSFYPELSARQVKQIIMDSGLTSNQTVILGGEENNKKPFSEISKSGKMVNMYNAFIMAEKISQQL</sequence>
<dbReference type="PROSITE" id="PS00137">
    <property type="entry name" value="SUBTILASE_HIS"/>
    <property type="match status" value="1"/>
</dbReference>
<dbReference type="PROSITE" id="PS51892">
    <property type="entry name" value="SUBTILASE"/>
    <property type="match status" value="1"/>
</dbReference>
<protein>
    <submittedName>
        <fullName evidence="9">Peptidase S8</fullName>
    </submittedName>
</protein>
<dbReference type="SUPFAM" id="SSF52743">
    <property type="entry name" value="Subtilisin-like"/>
    <property type="match status" value="1"/>
</dbReference>
<reference evidence="9" key="1">
    <citation type="journal article" date="2014" name="Int. J. Syst. Evol. Microbiol.">
        <title>Complete genome sequence of Corynebacterium casei LMG S-19264T (=DSM 44701T), isolated from a smear-ripened cheese.</title>
        <authorList>
            <consortium name="US DOE Joint Genome Institute (JGI-PGF)"/>
            <person name="Walter F."/>
            <person name="Albersmeier A."/>
            <person name="Kalinowski J."/>
            <person name="Ruckert C."/>
        </authorList>
    </citation>
    <scope>NUCLEOTIDE SEQUENCE</scope>
    <source>
        <strain evidence="9">CGMCC 1.12924</strain>
    </source>
</reference>
<evidence type="ECO:0000256" key="6">
    <source>
        <dbReference type="RuleBase" id="RU003355"/>
    </source>
</evidence>
<feature type="active site" description="Charge relay system" evidence="5">
    <location>
        <position position="307"/>
    </location>
</feature>
<dbReference type="Pfam" id="PF00082">
    <property type="entry name" value="Peptidase_S8"/>
    <property type="match status" value="1"/>
</dbReference>
<dbReference type="InterPro" id="IPR051048">
    <property type="entry name" value="Peptidase_S8/S53_subtilisin"/>
</dbReference>
<comment type="caution">
    <text evidence="9">The sequence shown here is derived from an EMBL/GenBank/DDBJ whole genome shotgun (WGS) entry which is preliminary data.</text>
</comment>
<dbReference type="AlphaFoldDB" id="A0A8J2V6X5"/>
<keyword evidence="10" id="KW-1185">Reference proteome</keyword>
<keyword evidence="2 5" id="KW-0645">Protease</keyword>
<dbReference type="InterPro" id="IPR034080">
    <property type="entry name" value="Protease_P7-like_dom"/>
</dbReference>
<dbReference type="PANTHER" id="PTHR43399">
    <property type="entry name" value="SUBTILISIN-RELATED"/>
    <property type="match status" value="1"/>
</dbReference>
<name>A0A8J2V6X5_9FLAO</name>
<keyword evidence="4 5" id="KW-0720">Serine protease</keyword>
<evidence type="ECO:0000256" key="4">
    <source>
        <dbReference type="ARBA" id="ARBA00022825"/>
    </source>
</evidence>
<dbReference type="PROSITE" id="PS51257">
    <property type="entry name" value="PROKAR_LIPOPROTEIN"/>
    <property type="match status" value="1"/>
</dbReference>
<evidence type="ECO:0000259" key="8">
    <source>
        <dbReference type="Pfam" id="PF00082"/>
    </source>
</evidence>
<dbReference type="PANTHER" id="PTHR43399:SF4">
    <property type="entry name" value="CELL WALL-ASSOCIATED PROTEASE"/>
    <property type="match status" value="1"/>
</dbReference>
<dbReference type="RefSeq" id="WP_188438368.1">
    <property type="nucleotide sequence ID" value="NZ_BMGK01000001.1"/>
</dbReference>
<evidence type="ECO:0000256" key="3">
    <source>
        <dbReference type="ARBA" id="ARBA00022801"/>
    </source>
</evidence>
<gene>
    <name evidence="9" type="ORF">GCM10011312_00880</name>
</gene>
<dbReference type="GO" id="GO:0006508">
    <property type="term" value="P:proteolysis"/>
    <property type="evidence" value="ECO:0007669"/>
    <property type="project" value="UniProtKB-KW"/>
</dbReference>
<feature type="active site" description="Charge relay system" evidence="5">
    <location>
        <position position="88"/>
    </location>
</feature>
<dbReference type="PRINTS" id="PR00723">
    <property type="entry name" value="SUBTILISIN"/>
</dbReference>
<evidence type="ECO:0000256" key="7">
    <source>
        <dbReference type="SAM" id="SignalP"/>
    </source>
</evidence>
<dbReference type="PROSITE" id="PS00138">
    <property type="entry name" value="SUBTILASE_SER"/>
    <property type="match status" value="1"/>
</dbReference>
<accession>A0A8J2V6X5</accession>
<organism evidence="9 10">
    <name type="scientific">Planktosalinus lacus</name>
    <dbReference type="NCBI Taxonomy" id="1526573"/>
    <lineage>
        <taxon>Bacteria</taxon>
        <taxon>Pseudomonadati</taxon>
        <taxon>Bacteroidota</taxon>
        <taxon>Flavobacteriia</taxon>
        <taxon>Flavobacteriales</taxon>
        <taxon>Flavobacteriaceae</taxon>
        <taxon>Planktosalinus</taxon>
    </lineage>
</organism>
<dbReference type="InterPro" id="IPR036852">
    <property type="entry name" value="Peptidase_S8/S53_dom_sf"/>
</dbReference>
<dbReference type="Proteomes" id="UP000652231">
    <property type="component" value="Unassembled WGS sequence"/>
</dbReference>
<evidence type="ECO:0000313" key="9">
    <source>
        <dbReference type="EMBL" id="GGD80401.1"/>
    </source>
</evidence>
<dbReference type="InterPro" id="IPR023827">
    <property type="entry name" value="Peptidase_S8_Asp-AS"/>
</dbReference>
<dbReference type="PROSITE" id="PS00136">
    <property type="entry name" value="SUBTILASE_ASP"/>
    <property type="match status" value="1"/>
</dbReference>
<evidence type="ECO:0000256" key="2">
    <source>
        <dbReference type="ARBA" id="ARBA00022670"/>
    </source>
</evidence>
<comment type="similarity">
    <text evidence="1 5 6">Belongs to the peptidase S8 family.</text>
</comment>
<dbReference type="InterPro" id="IPR017308">
    <property type="entry name" value="Pept_S8_subtilisin_bacteroid"/>
</dbReference>
<keyword evidence="7" id="KW-0732">Signal</keyword>
<feature type="signal peptide" evidence="7">
    <location>
        <begin position="1"/>
        <end position="24"/>
    </location>
</feature>
<dbReference type="Gene3D" id="3.40.50.200">
    <property type="entry name" value="Peptidase S8/S53 domain"/>
    <property type="match status" value="2"/>
</dbReference>
<reference evidence="9" key="2">
    <citation type="submission" date="2020-09" db="EMBL/GenBank/DDBJ databases">
        <authorList>
            <person name="Sun Q."/>
            <person name="Zhou Y."/>
        </authorList>
    </citation>
    <scope>NUCLEOTIDE SEQUENCE</scope>
    <source>
        <strain evidence="9">CGMCC 1.12924</strain>
    </source>
</reference>
<keyword evidence="3 5" id="KW-0378">Hydrolase</keyword>
<evidence type="ECO:0000256" key="1">
    <source>
        <dbReference type="ARBA" id="ARBA00011073"/>
    </source>
</evidence>
<evidence type="ECO:0000256" key="5">
    <source>
        <dbReference type="PROSITE-ProRule" id="PRU01240"/>
    </source>
</evidence>
<dbReference type="InterPro" id="IPR022398">
    <property type="entry name" value="Peptidase_S8_His-AS"/>
</dbReference>
<evidence type="ECO:0000313" key="10">
    <source>
        <dbReference type="Proteomes" id="UP000652231"/>
    </source>
</evidence>
<proteinExistence type="inferred from homology"/>
<dbReference type="EMBL" id="BMGK01000001">
    <property type="protein sequence ID" value="GGD80401.1"/>
    <property type="molecule type" value="Genomic_DNA"/>
</dbReference>
<dbReference type="CDD" id="cd07483">
    <property type="entry name" value="Peptidases_S8_Subtilisin_Novo-like"/>
    <property type="match status" value="1"/>
</dbReference>